<feature type="transmembrane region" description="Helical" evidence="3">
    <location>
        <begin position="45"/>
        <end position="63"/>
    </location>
</feature>
<organism evidence="4 5">
    <name type="scientific">Gordonia phosphorivorans</name>
    <dbReference type="NCBI Taxonomy" id="1056982"/>
    <lineage>
        <taxon>Bacteria</taxon>
        <taxon>Bacillati</taxon>
        <taxon>Actinomycetota</taxon>
        <taxon>Actinomycetes</taxon>
        <taxon>Mycobacteriales</taxon>
        <taxon>Gordoniaceae</taxon>
        <taxon>Gordonia</taxon>
    </lineage>
</organism>
<protein>
    <recommendedName>
        <fullName evidence="6">Mce-associated membrane protein</fullName>
    </recommendedName>
</protein>
<name>A0ABV6H352_9ACTN</name>
<keyword evidence="3" id="KW-1133">Transmembrane helix</keyword>
<keyword evidence="2 3" id="KW-0472">Membrane</keyword>
<dbReference type="EMBL" id="JBHLWV010000001">
    <property type="protein sequence ID" value="MFC0313295.1"/>
    <property type="molecule type" value="Genomic_DNA"/>
</dbReference>
<gene>
    <name evidence="4" type="ORF">ACFFJD_00285</name>
</gene>
<evidence type="ECO:0000313" key="4">
    <source>
        <dbReference type="EMBL" id="MFC0313295.1"/>
    </source>
</evidence>
<dbReference type="Proteomes" id="UP001589783">
    <property type="component" value="Unassembled WGS sequence"/>
</dbReference>
<evidence type="ECO:0000313" key="5">
    <source>
        <dbReference type="Proteomes" id="UP001589783"/>
    </source>
</evidence>
<keyword evidence="3" id="KW-0812">Transmembrane</keyword>
<sequence>MVTGADPAVARWRSARAARKQAAARLAEAEVDAGLRQGLSRSVRLTLAVVAVLAVLVAGVTVWQATARERSYSDADLIDAATSRVELLLTADADDTDRARQILAGATGDFHDQFAQSAQAYTEFVQEQGSNGRARIDGAGLVGRSGDVGVVLIAAAVAVKGAAGEGEKRRQLRLRVVVEPEDGRLKLSGVAFLP</sequence>
<comment type="caution">
    <text evidence="4">The sequence shown here is derived from an EMBL/GenBank/DDBJ whole genome shotgun (WGS) entry which is preliminary data.</text>
</comment>
<comment type="subcellular location">
    <subcellularLocation>
        <location evidence="1">Membrane</location>
    </subcellularLocation>
</comment>
<reference evidence="4 5" key="1">
    <citation type="submission" date="2024-09" db="EMBL/GenBank/DDBJ databases">
        <authorList>
            <person name="Sun Q."/>
            <person name="Mori K."/>
        </authorList>
    </citation>
    <scope>NUCLEOTIDE SEQUENCE [LARGE SCALE GENOMIC DNA]</scope>
    <source>
        <strain evidence="4 5">CCM 7957</strain>
    </source>
</reference>
<keyword evidence="5" id="KW-1185">Reference proteome</keyword>
<proteinExistence type="predicted"/>
<evidence type="ECO:0000256" key="3">
    <source>
        <dbReference type="SAM" id="Phobius"/>
    </source>
</evidence>
<dbReference type="RefSeq" id="WP_382359165.1">
    <property type="nucleotide sequence ID" value="NZ_JBHLWV010000001.1"/>
</dbReference>
<evidence type="ECO:0000256" key="2">
    <source>
        <dbReference type="ARBA" id="ARBA00023136"/>
    </source>
</evidence>
<evidence type="ECO:0000256" key="1">
    <source>
        <dbReference type="ARBA" id="ARBA00004370"/>
    </source>
</evidence>
<accession>A0ABV6H352</accession>
<dbReference type="PANTHER" id="PTHR37042">
    <property type="entry name" value="OUTER MEMBRANE PROTEIN RV1973"/>
    <property type="match status" value="1"/>
</dbReference>
<dbReference type="PANTHER" id="PTHR37042:SF4">
    <property type="entry name" value="OUTER MEMBRANE PROTEIN RV1973"/>
    <property type="match status" value="1"/>
</dbReference>
<evidence type="ECO:0008006" key="6">
    <source>
        <dbReference type="Google" id="ProtNLM"/>
    </source>
</evidence>